<evidence type="ECO:0000313" key="2">
    <source>
        <dbReference type="EMBL" id="KAF8874505.1"/>
    </source>
</evidence>
<protein>
    <submittedName>
        <fullName evidence="2">Uncharacterized protein</fullName>
    </submittedName>
</protein>
<organism evidence="2 3">
    <name type="scientific">Gymnopilus junonius</name>
    <name type="common">Spectacular rustgill mushroom</name>
    <name type="synonym">Gymnopilus spectabilis subsp. junonius</name>
    <dbReference type="NCBI Taxonomy" id="109634"/>
    <lineage>
        <taxon>Eukaryota</taxon>
        <taxon>Fungi</taxon>
        <taxon>Dikarya</taxon>
        <taxon>Basidiomycota</taxon>
        <taxon>Agaricomycotina</taxon>
        <taxon>Agaricomycetes</taxon>
        <taxon>Agaricomycetidae</taxon>
        <taxon>Agaricales</taxon>
        <taxon>Agaricineae</taxon>
        <taxon>Hymenogastraceae</taxon>
        <taxon>Gymnopilus</taxon>
    </lineage>
</organism>
<keyword evidence="3" id="KW-1185">Reference proteome</keyword>
<dbReference type="AlphaFoldDB" id="A0A9P5TFJ0"/>
<reference evidence="2" key="1">
    <citation type="submission" date="2020-11" db="EMBL/GenBank/DDBJ databases">
        <authorList>
            <consortium name="DOE Joint Genome Institute"/>
            <person name="Ahrendt S."/>
            <person name="Riley R."/>
            <person name="Andreopoulos W."/>
            <person name="LaButti K."/>
            <person name="Pangilinan J."/>
            <person name="Ruiz-duenas F.J."/>
            <person name="Barrasa J.M."/>
            <person name="Sanchez-Garcia M."/>
            <person name="Camarero S."/>
            <person name="Miyauchi S."/>
            <person name="Serrano A."/>
            <person name="Linde D."/>
            <person name="Babiker R."/>
            <person name="Drula E."/>
            <person name="Ayuso-Fernandez I."/>
            <person name="Pacheco R."/>
            <person name="Padilla G."/>
            <person name="Ferreira P."/>
            <person name="Barriuso J."/>
            <person name="Kellner H."/>
            <person name="Castanera R."/>
            <person name="Alfaro M."/>
            <person name="Ramirez L."/>
            <person name="Pisabarro A.G."/>
            <person name="Kuo A."/>
            <person name="Tritt A."/>
            <person name="Lipzen A."/>
            <person name="He G."/>
            <person name="Yan M."/>
            <person name="Ng V."/>
            <person name="Cullen D."/>
            <person name="Martin F."/>
            <person name="Rosso M.-N."/>
            <person name="Henrissat B."/>
            <person name="Hibbett D."/>
            <person name="Martinez A.T."/>
            <person name="Grigoriev I.V."/>
        </authorList>
    </citation>
    <scope>NUCLEOTIDE SEQUENCE</scope>
    <source>
        <strain evidence="2">AH 44721</strain>
    </source>
</reference>
<comment type="caution">
    <text evidence="2">The sequence shown here is derived from an EMBL/GenBank/DDBJ whole genome shotgun (WGS) entry which is preliminary data.</text>
</comment>
<evidence type="ECO:0000313" key="3">
    <source>
        <dbReference type="Proteomes" id="UP000724874"/>
    </source>
</evidence>
<evidence type="ECO:0000256" key="1">
    <source>
        <dbReference type="SAM" id="MobiDB-lite"/>
    </source>
</evidence>
<feature type="region of interest" description="Disordered" evidence="1">
    <location>
        <begin position="1"/>
        <end position="42"/>
    </location>
</feature>
<feature type="compositionally biased region" description="Polar residues" evidence="1">
    <location>
        <begin position="30"/>
        <end position="41"/>
    </location>
</feature>
<gene>
    <name evidence="2" type="ORF">CPB84DRAFT_1853572</name>
</gene>
<feature type="compositionally biased region" description="Polar residues" evidence="1">
    <location>
        <begin position="1"/>
        <end position="16"/>
    </location>
</feature>
<sequence length="125" mass="14478">MSAFILTSGTDRQSPGDSPIDSPRRRKSFKLQQSPQTQMPPQFTLDLNGWYHPPLAYQMLIHTPRFMIEDFKRDHLRLSAELMTHPFFSYENRANWVVLGTWLDYMMATCNSDSDSSSEAEEDSV</sequence>
<dbReference type="Proteomes" id="UP000724874">
    <property type="component" value="Unassembled WGS sequence"/>
</dbReference>
<proteinExistence type="predicted"/>
<accession>A0A9P5TFJ0</accession>
<dbReference type="EMBL" id="JADNYJ010000212">
    <property type="protein sequence ID" value="KAF8874505.1"/>
    <property type="molecule type" value="Genomic_DNA"/>
</dbReference>
<name>A0A9P5TFJ0_GYMJU</name>